<dbReference type="EMBL" id="QKYT01000162">
    <property type="protein sequence ID" value="RIA91107.1"/>
    <property type="molecule type" value="Genomic_DNA"/>
</dbReference>
<evidence type="ECO:0000313" key="2">
    <source>
        <dbReference type="EMBL" id="RIA91107.1"/>
    </source>
</evidence>
<keyword evidence="3" id="KW-1185">Reference proteome</keyword>
<keyword evidence="1" id="KW-0472">Membrane</keyword>
<evidence type="ECO:0000256" key="1">
    <source>
        <dbReference type="SAM" id="Phobius"/>
    </source>
</evidence>
<accession>A0A397T4M1</accession>
<feature type="transmembrane region" description="Helical" evidence="1">
    <location>
        <begin position="93"/>
        <end position="113"/>
    </location>
</feature>
<keyword evidence="1" id="KW-0812">Transmembrane</keyword>
<dbReference type="Proteomes" id="UP000265703">
    <property type="component" value="Unassembled WGS sequence"/>
</dbReference>
<sequence length="146" mass="16647">MQRRNLCHLIYISRYPIQDTFNTFLTLKSLIPFVFLFVHSALMASQTNVPICLPVIRFLTDIRHPAVIRMTDILTDRISRMADNNGFNPKLSVSIKCFITIIPGFLTVILRYPTDSLMINGLRGSDDGYPRIGTLLKYHFTSSAAH</sequence>
<keyword evidence="1" id="KW-1133">Transmembrane helix</keyword>
<protein>
    <submittedName>
        <fullName evidence="2">Uncharacterized protein</fullName>
    </submittedName>
</protein>
<comment type="caution">
    <text evidence="2">The sequence shown here is derived from an EMBL/GenBank/DDBJ whole genome shotgun (WGS) entry which is preliminary data.</text>
</comment>
<evidence type="ECO:0000313" key="3">
    <source>
        <dbReference type="Proteomes" id="UP000265703"/>
    </source>
</evidence>
<proteinExistence type="predicted"/>
<dbReference type="AlphaFoldDB" id="A0A397T4M1"/>
<feature type="transmembrane region" description="Helical" evidence="1">
    <location>
        <begin position="21"/>
        <end position="42"/>
    </location>
</feature>
<name>A0A397T4M1_9GLOM</name>
<reference evidence="2 3" key="1">
    <citation type="submission" date="2018-06" db="EMBL/GenBank/DDBJ databases">
        <title>Comparative genomics reveals the genomic features of Rhizophagus irregularis, R. cerebriforme, R. diaphanum and Gigaspora rosea, and their symbiotic lifestyle signature.</title>
        <authorList>
            <person name="Morin E."/>
            <person name="San Clemente H."/>
            <person name="Chen E.C.H."/>
            <person name="De La Providencia I."/>
            <person name="Hainaut M."/>
            <person name="Kuo A."/>
            <person name="Kohler A."/>
            <person name="Murat C."/>
            <person name="Tang N."/>
            <person name="Roy S."/>
            <person name="Loubradou J."/>
            <person name="Henrissat B."/>
            <person name="Grigoriev I.V."/>
            <person name="Corradi N."/>
            <person name="Roux C."/>
            <person name="Martin F.M."/>
        </authorList>
    </citation>
    <scope>NUCLEOTIDE SEQUENCE [LARGE SCALE GENOMIC DNA]</scope>
    <source>
        <strain evidence="2 3">DAOM 227022</strain>
    </source>
</reference>
<organism evidence="2 3">
    <name type="scientific">Glomus cerebriforme</name>
    <dbReference type="NCBI Taxonomy" id="658196"/>
    <lineage>
        <taxon>Eukaryota</taxon>
        <taxon>Fungi</taxon>
        <taxon>Fungi incertae sedis</taxon>
        <taxon>Mucoromycota</taxon>
        <taxon>Glomeromycotina</taxon>
        <taxon>Glomeromycetes</taxon>
        <taxon>Glomerales</taxon>
        <taxon>Glomeraceae</taxon>
        <taxon>Glomus</taxon>
    </lineage>
</organism>
<gene>
    <name evidence="2" type="ORF">C1645_132792</name>
</gene>